<gene>
    <name evidence="3" type="ORF">QJS64_21830</name>
</gene>
<feature type="transmembrane region" description="Helical" evidence="2">
    <location>
        <begin position="7"/>
        <end position="27"/>
    </location>
</feature>
<dbReference type="InterPro" id="IPR053160">
    <property type="entry name" value="MFS_DHA3_Transporter"/>
</dbReference>
<evidence type="ECO:0000313" key="4">
    <source>
        <dbReference type="Proteomes" id="UP001239169"/>
    </source>
</evidence>
<keyword evidence="3" id="KW-0614">Plasmid</keyword>
<feature type="transmembrane region" description="Helical" evidence="2">
    <location>
        <begin position="350"/>
        <end position="374"/>
    </location>
</feature>
<feature type="transmembrane region" description="Helical" evidence="2">
    <location>
        <begin position="323"/>
        <end position="344"/>
    </location>
</feature>
<geneLocation type="plasmid" evidence="3 4">
    <name>unnamed6</name>
</geneLocation>
<dbReference type="Gene3D" id="1.20.1250.20">
    <property type="entry name" value="MFS general substrate transporter like domains"/>
    <property type="match status" value="1"/>
</dbReference>
<feature type="transmembrane region" description="Helical" evidence="2">
    <location>
        <begin position="39"/>
        <end position="59"/>
    </location>
</feature>
<dbReference type="Proteomes" id="UP001239169">
    <property type="component" value="Plasmid unnamed6"/>
</dbReference>
<keyword evidence="2" id="KW-0812">Transmembrane</keyword>
<name>A0ABY8R8A2_PARBF</name>
<comment type="subcellular location">
    <subcellularLocation>
        <location evidence="1">Cell membrane</location>
        <topology evidence="1">Multi-pass membrane protein</topology>
    </subcellularLocation>
</comment>
<keyword evidence="2" id="KW-1133">Transmembrane helix</keyword>
<feature type="transmembrane region" description="Helical" evidence="2">
    <location>
        <begin position="236"/>
        <end position="254"/>
    </location>
</feature>
<dbReference type="InterPro" id="IPR011701">
    <property type="entry name" value="MFS"/>
</dbReference>
<keyword evidence="2" id="KW-0472">Membrane</keyword>
<dbReference type="PANTHER" id="PTHR23530:SF1">
    <property type="entry name" value="PERMEASE, MAJOR FACILITATOR SUPERFAMILY-RELATED"/>
    <property type="match status" value="1"/>
</dbReference>
<feature type="transmembrane region" description="Helical" evidence="2">
    <location>
        <begin position="266"/>
        <end position="285"/>
    </location>
</feature>
<dbReference type="PANTHER" id="PTHR23530">
    <property type="entry name" value="TRANSPORT PROTEIN-RELATED"/>
    <property type="match status" value="1"/>
</dbReference>
<dbReference type="CDD" id="cd06174">
    <property type="entry name" value="MFS"/>
    <property type="match status" value="1"/>
</dbReference>
<accession>A0ABY8R8A2</accession>
<keyword evidence="4" id="KW-1185">Reference proteome</keyword>
<dbReference type="InterPro" id="IPR036259">
    <property type="entry name" value="MFS_trans_sf"/>
</dbReference>
<reference evidence="3 4" key="1">
    <citation type="submission" date="2023-04" db="EMBL/GenBank/DDBJ databases">
        <title>Bacteria Genome Submission.</title>
        <authorList>
            <person name="Isaac P."/>
        </authorList>
    </citation>
    <scope>NUCLEOTIDE SEQUENCE [LARGE SCALE GENOMIC DNA]</scope>
    <source>
        <strain evidence="3 4">SampleS7P1</strain>
        <plasmid evidence="3 4">unnamed6</plasmid>
    </source>
</reference>
<protein>
    <submittedName>
        <fullName evidence="3">MFS transporter</fullName>
    </submittedName>
</protein>
<feature type="transmembrane region" description="Helical" evidence="2">
    <location>
        <begin position="155"/>
        <end position="174"/>
    </location>
</feature>
<dbReference type="SUPFAM" id="SSF103473">
    <property type="entry name" value="MFS general substrate transporter"/>
    <property type="match status" value="1"/>
</dbReference>
<organism evidence="3 4">
    <name type="scientific">Paraclostridium bifermentans</name>
    <name type="common">Clostridium bifermentans</name>
    <dbReference type="NCBI Taxonomy" id="1490"/>
    <lineage>
        <taxon>Bacteria</taxon>
        <taxon>Bacillati</taxon>
        <taxon>Bacillota</taxon>
        <taxon>Clostridia</taxon>
        <taxon>Peptostreptococcales</taxon>
        <taxon>Peptostreptococcaceae</taxon>
        <taxon>Paraclostridium</taxon>
    </lineage>
</organism>
<proteinExistence type="predicted"/>
<feature type="transmembrane region" description="Helical" evidence="2">
    <location>
        <begin position="202"/>
        <end position="224"/>
    </location>
</feature>
<feature type="transmembrane region" description="Helical" evidence="2">
    <location>
        <begin position="291"/>
        <end position="311"/>
    </location>
</feature>
<evidence type="ECO:0000256" key="2">
    <source>
        <dbReference type="SAM" id="Phobius"/>
    </source>
</evidence>
<dbReference type="Pfam" id="PF07690">
    <property type="entry name" value="MFS_1"/>
    <property type="match status" value="1"/>
</dbReference>
<dbReference type="EMBL" id="CP124691">
    <property type="protein sequence ID" value="WGX77771.1"/>
    <property type="molecule type" value="Genomic_DNA"/>
</dbReference>
<sequence length="390" mass="43871">MKLNLKLMYLIAFLQGLVFYGPVSLIYRTQRGLSISEFFFLEFILLFIIVLTEIPWGYFADKYGYKKTLTISYIVFFLARFSLLFCNTFMGFLFQTILTAIGVSGTSGCDIAFLYKSCNSEESEKVFGRYRAFNSLAFFISSITSFFFINISIELAIAATVVACGLSIITICFTKDVEIEISNNKNESIIKDSLKNIKNVKLMFIFVISTAIISEISYGISVNLGQLHFENIGVDIRFLGYITALSELLAMLSFKTHVISKKFGQVKTLKTMVSMMLLCVLVLVFTKNIFISIIAVCSLSGLISMISPIVLDIKNKSISKNRATILSVYSMIGSLFAAFINIVIGFCADIYLKYAFLACFIIMSIGVFGVYLYMKKARIYKKKIEDLGEI</sequence>
<evidence type="ECO:0000256" key="1">
    <source>
        <dbReference type="ARBA" id="ARBA00004651"/>
    </source>
</evidence>
<evidence type="ECO:0000313" key="3">
    <source>
        <dbReference type="EMBL" id="WGX77771.1"/>
    </source>
</evidence>